<evidence type="ECO:0008006" key="3">
    <source>
        <dbReference type="Google" id="ProtNLM"/>
    </source>
</evidence>
<protein>
    <recommendedName>
        <fullName evidence="3">Phage protein</fullName>
    </recommendedName>
</protein>
<proteinExistence type="predicted"/>
<evidence type="ECO:0000313" key="1">
    <source>
        <dbReference type="EMBL" id="MCC3803912.1"/>
    </source>
</evidence>
<dbReference type="RefSeq" id="WP_228085586.1">
    <property type="nucleotide sequence ID" value="NZ_JACVHL010000002.1"/>
</dbReference>
<dbReference type="AlphaFoldDB" id="A0A9Q3U9V6"/>
<evidence type="ECO:0000313" key="2">
    <source>
        <dbReference type="Proteomes" id="UP000726777"/>
    </source>
</evidence>
<sequence>MSKYIDCKGNEVEFDPFKCESHNHVVVGAVTGSSSMYSNLFDNEVGLQDVDFDTLILDVNEENKNVVIPLLFKLAERTEQEYKLREISERINFDLTCLERGVTSNAQGEA</sequence>
<dbReference type="EMBL" id="JACVHL010000002">
    <property type="protein sequence ID" value="MCC3803912.1"/>
    <property type="molecule type" value="Genomic_DNA"/>
</dbReference>
<comment type="caution">
    <text evidence="1">The sequence shown here is derived from an EMBL/GenBank/DDBJ whole genome shotgun (WGS) entry which is preliminary data.</text>
</comment>
<dbReference type="Proteomes" id="UP000726777">
    <property type="component" value="Unassembled WGS sequence"/>
</dbReference>
<organism evidence="1 2">
    <name type="scientific">Vibrio parahaemolyticus</name>
    <dbReference type="NCBI Taxonomy" id="670"/>
    <lineage>
        <taxon>Bacteria</taxon>
        <taxon>Pseudomonadati</taxon>
        <taxon>Pseudomonadota</taxon>
        <taxon>Gammaproteobacteria</taxon>
        <taxon>Vibrionales</taxon>
        <taxon>Vibrionaceae</taxon>
        <taxon>Vibrio</taxon>
    </lineage>
</organism>
<name>A0A9Q3U9V6_VIBPH</name>
<gene>
    <name evidence="1" type="ORF">IB292_02565</name>
</gene>
<accession>A0A9Q3U9V6</accession>
<reference evidence="1" key="1">
    <citation type="submission" date="2020-09" db="EMBL/GenBank/DDBJ databases">
        <title>Genome sequence of Vibrio parahaemolyticus isolates.</title>
        <authorList>
            <person name="Hammerl J.A."/>
            <person name="Strauch E."/>
        </authorList>
    </citation>
    <scope>NUCLEOTIDE SEQUENCE</scope>
    <source>
        <strain evidence="1">17-VB00146</strain>
    </source>
</reference>